<dbReference type="AlphaFoldDB" id="A0A8T9Q889"/>
<protein>
    <submittedName>
        <fullName evidence="1">Uncharacterized protein</fullName>
    </submittedName>
</protein>
<proteinExistence type="predicted"/>
<dbReference type="RefSeq" id="WP_244676517.1">
    <property type="nucleotide sequence ID" value="NZ_CP095046.1"/>
</dbReference>
<dbReference type="Proteomes" id="UP000831796">
    <property type="component" value="Chromosome"/>
</dbReference>
<gene>
    <name evidence="1" type="ORF">MUN79_04095</name>
</gene>
<keyword evidence="2" id="KW-1185">Reference proteome</keyword>
<reference evidence="1" key="1">
    <citation type="submission" date="2022-04" db="EMBL/GenBank/DDBJ databases">
        <title>Hymenobacter sp. isolated from the air.</title>
        <authorList>
            <person name="Won M."/>
            <person name="Lee C.-M."/>
            <person name="Woen H.-Y."/>
            <person name="Kwon S.-W."/>
        </authorList>
    </citation>
    <scope>NUCLEOTIDE SEQUENCE</scope>
    <source>
        <strain evidence="1">5116S-3</strain>
    </source>
</reference>
<evidence type="ECO:0000313" key="1">
    <source>
        <dbReference type="EMBL" id="UOQ73162.1"/>
    </source>
</evidence>
<sequence>MMEKDFWEQILGEKYVVRDVVDAKENIYIFFVSKEYHESGGNDQFLLIGSGPLCYNKSTRTHKILGVVDYIENHSHIDEIQKYFKEEPVPSLDEIIRSVKARQHLNFDELEYVMNHLGIDYEFVEIRSNDLIHEYFNSSKSEYILLFRKFLDEAGLAYEVVNNNSLVFKNN</sequence>
<dbReference type="EMBL" id="CP095046">
    <property type="protein sequence ID" value="UOQ73162.1"/>
    <property type="molecule type" value="Genomic_DNA"/>
</dbReference>
<evidence type="ECO:0000313" key="2">
    <source>
        <dbReference type="Proteomes" id="UP000831796"/>
    </source>
</evidence>
<organism evidence="1 2">
    <name type="scientific">Hymenobacter cellulosilyticus</name>
    <dbReference type="NCBI Taxonomy" id="2932248"/>
    <lineage>
        <taxon>Bacteria</taxon>
        <taxon>Pseudomonadati</taxon>
        <taxon>Bacteroidota</taxon>
        <taxon>Cytophagia</taxon>
        <taxon>Cytophagales</taxon>
        <taxon>Hymenobacteraceae</taxon>
        <taxon>Hymenobacter</taxon>
    </lineage>
</organism>
<accession>A0A8T9Q889</accession>
<dbReference type="KEGG" id="hcu:MUN79_04095"/>
<name>A0A8T9Q889_9BACT</name>